<evidence type="ECO:0000313" key="2">
    <source>
        <dbReference type="Proteomes" id="UP000031874"/>
    </source>
</evidence>
<gene>
    <name evidence="1" type="ORF">AW21_1985</name>
</gene>
<dbReference type="Proteomes" id="UP000031874">
    <property type="component" value="Chromosome"/>
</dbReference>
<evidence type="ECO:0000313" key="1">
    <source>
        <dbReference type="EMBL" id="AJI58668.1"/>
    </source>
</evidence>
<name>A0AAI8FSM3_FRATH</name>
<protein>
    <submittedName>
        <fullName evidence="1">Uncharacterized protein</fullName>
    </submittedName>
</protein>
<proteinExistence type="predicted"/>
<reference evidence="1 2" key="1">
    <citation type="journal article" date="2015" name="Genome Announc.">
        <title>Genome sequencing of 18 francisella strains to aid in assay development and testing.</title>
        <authorList>
            <person name="Johnson S.L."/>
            <person name="Daligault H.E."/>
            <person name="Davenport K.W."/>
            <person name="Coyne S.R."/>
            <person name="Frey K.G."/>
            <person name="Koroleva G.I."/>
            <person name="Broomall S.M."/>
            <person name="Bishop-Lilly K.A."/>
            <person name="Bruce D.C."/>
            <person name="Chertkov O."/>
            <person name="Freitas T."/>
            <person name="Jaissle J."/>
            <person name="Ladner J.T."/>
            <person name="Rosenzweig C.N."/>
            <person name="Gibbons H.S."/>
            <person name="Palacios G.F."/>
            <person name="Redden C.L."/>
            <person name="Xu Y."/>
            <person name="Minogue T.D."/>
            <person name="Chain P.S."/>
        </authorList>
    </citation>
    <scope>NUCLEOTIDE SEQUENCE [LARGE SCALE GENOMIC DNA]</scope>
    <source>
        <strain evidence="1 2">LVS</strain>
    </source>
</reference>
<sequence>MLGGGVIVIAYIMQKAKEILDKSNLKPDGMLI</sequence>
<organism evidence="1 2">
    <name type="scientific">Francisella tularensis subsp. holarctica (strain LVS)</name>
    <dbReference type="NCBI Taxonomy" id="376619"/>
    <lineage>
        <taxon>Bacteria</taxon>
        <taxon>Pseudomonadati</taxon>
        <taxon>Pseudomonadota</taxon>
        <taxon>Gammaproteobacteria</taxon>
        <taxon>Thiotrichales</taxon>
        <taxon>Francisellaceae</taxon>
        <taxon>Francisella</taxon>
    </lineage>
</organism>
<dbReference type="EMBL" id="CP009694">
    <property type="protein sequence ID" value="AJI58668.1"/>
    <property type="molecule type" value="Genomic_DNA"/>
</dbReference>
<dbReference type="AlphaFoldDB" id="A0AAI8FSM3"/>
<accession>A0AAI8FSM3</accession>